<evidence type="ECO:0000313" key="3">
    <source>
        <dbReference type="Proteomes" id="UP000002969"/>
    </source>
</evidence>
<dbReference type="Proteomes" id="UP000002969">
    <property type="component" value="Unassembled WGS sequence"/>
</dbReference>
<keyword evidence="1" id="KW-0732">Signal</keyword>
<evidence type="ECO:0000313" key="2">
    <source>
        <dbReference type="EMBL" id="EFK36213.1"/>
    </source>
</evidence>
<name>A0ABP2IXA4_CHRGE</name>
<proteinExistence type="predicted"/>
<accession>A0ABP2IXA4</accession>
<dbReference type="EMBL" id="ACKQ02000007">
    <property type="protein sequence ID" value="EFK36213.1"/>
    <property type="molecule type" value="Genomic_DNA"/>
</dbReference>
<gene>
    <name evidence="2" type="ORF">HMPREF0204_15282</name>
</gene>
<reference evidence="2" key="1">
    <citation type="submission" date="2010-06" db="EMBL/GenBank/DDBJ databases">
        <authorList>
            <person name="Muzny D."/>
            <person name="Qin X."/>
            <person name="Buhay C."/>
            <person name="Dugan-Rocha S."/>
            <person name="Ding Y."/>
            <person name="Chen G."/>
            <person name="Hawes A."/>
            <person name="Holder M."/>
            <person name="Jhangiani S."/>
            <person name="Johnson A."/>
            <person name="Khan Z."/>
            <person name="Li Z."/>
            <person name="Liu W."/>
            <person name="Liu X."/>
            <person name="Perez L."/>
            <person name="Shen H."/>
            <person name="Wang Q."/>
            <person name="Watt J."/>
            <person name="Xi L."/>
            <person name="Xin Y."/>
            <person name="Zhou J."/>
            <person name="Deng J."/>
            <person name="Jiang H."/>
            <person name="Liu Y."/>
            <person name="Qu J."/>
            <person name="Song X.-Z."/>
            <person name="Zhang L."/>
            <person name="Villasana D."/>
            <person name="Johnson A."/>
            <person name="Liu J."/>
            <person name="Liyanage D."/>
            <person name="Lorensuhewa L."/>
            <person name="Robinson T."/>
            <person name="Song A."/>
            <person name="Song B.-B."/>
            <person name="Dinh H."/>
            <person name="Thornton R."/>
            <person name="Coyle M."/>
            <person name="Francisco L."/>
            <person name="Jackson L."/>
            <person name="Javaid M."/>
            <person name="Korchina V."/>
            <person name="Kovar C."/>
            <person name="Mata R."/>
            <person name="Mathew T."/>
            <person name="Ngo R."/>
            <person name="Nguyen L."/>
            <person name="Nguyen N."/>
            <person name="Okwuonu G."/>
            <person name="Ongeri F."/>
            <person name="Pham C."/>
            <person name="Simmons D."/>
            <person name="Wilczek-Boney K."/>
            <person name="Hale W."/>
            <person name="Jakkamsetti A."/>
            <person name="Pham P."/>
            <person name="Ruth R."/>
            <person name="San Lucas F."/>
            <person name="Warren J."/>
            <person name="Zhang J."/>
            <person name="Zhao Z."/>
            <person name="Zhou C."/>
            <person name="Zhu D."/>
            <person name="Lee S."/>
            <person name="Bess C."/>
            <person name="Blankenburg K."/>
            <person name="Forbes L."/>
            <person name="Fu Q."/>
            <person name="Gubbala S."/>
            <person name="Hirani K."/>
            <person name="Jayaseelan J.C."/>
            <person name="Lara F."/>
            <person name="Munidasa M."/>
            <person name="Palculict T."/>
            <person name="Patil S."/>
            <person name="Pu L.-L."/>
            <person name="Saada N."/>
            <person name="Tang L."/>
            <person name="Weissenberger G."/>
            <person name="Zhu Y."/>
            <person name="Hemphill L."/>
            <person name="Shang Y."/>
            <person name="Youmans B."/>
            <person name="Ayvaz T."/>
            <person name="Ross M."/>
            <person name="Santibanez J."/>
            <person name="Aqrawi P."/>
            <person name="Gross S."/>
            <person name="Joshi V."/>
            <person name="Fowler G."/>
            <person name="Nazareth L."/>
            <person name="Reid J."/>
            <person name="Worley K."/>
            <person name="Petrosino J."/>
            <person name="Highlander S."/>
            <person name="Gibbs R."/>
        </authorList>
    </citation>
    <scope>NUCLEOTIDE SEQUENCE [LARGE SCALE GENOMIC DNA]</scope>
    <source>
        <strain evidence="2">ATCC 35910</strain>
    </source>
</reference>
<feature type="signal peptide" evidence="1">
    <location>
        <begin position="1"/>
        <end position="20"/>
    </location>
</feature>
<organism evidence="2 3">
    <name type="scientific">Chryseobacterium gleum ATCC 35910</name>
    <dbReference type="NCBI Taxonomy" id="525257"/>
    <lineage>
        <taxon>Bacteria</taxon>
        <taxon>Pseudomonadati</taxon>
        <taxon>Bacteroidota</taxon>
        <taxon>Flavobacteriia</taxon>
        <taxon>Flavobacteriales</taxon>
        <taxon>Weeksellaceae</taxon>
        <taxon>Chryseobacterium group</taxon>
        <taxon>Chryseobacterium</taxon>
    </lineage>
</organism>
<protein>
    <submittedName>
        <fullName evidence="2">Uncharacterized protein</fullName>
    </submittedName>
</protein>
<evidence type="ECO:0000256" key="1">
    <source>
        <dbReference type="SAM" id="SignalP"/>
    </source>
</evidence>
<keyword evidence="3" id="KW-1185">Reference proteome</keyword>
<sequence length="145" mass="17187">MLKKLYIIMILSSVSQPSFCQTLENNCPKSLTYFAYTLPIDGDKWYTPIKYYIQNDLIDLKIIHKEKDELFIRFKIVEKLICDFKDINNCNLKYKVLTYDEETNLYEQRVSEIEFKFSNGKGKIYIQHPNFPQIVSDATSMNESK</sequence>
<dbReference type="RefSeq" id="WP_002981684.1">
    <property type="nucleotide sequence ID" value="NZ_GL379781.1"/>
</dbReference>
<comment type="caution">
    <text evidence="2">The sequence shown here is derived from an EMBL/GenBank/DDBJ whole genome shotgun (WGS) entry which is preliminary data.</text>
</comment>
<feature type="chain" id="PRO_5046223956" evidence="1">
    <location>
        <begin position="21"/>
        <end position="145"/>
    </location>
</feature>